<protein>
    <recommendedName>
        <fullName evidence="2">histidine kinase</fullName>
        <ecNumber evidence="2">2.7.13.3</ecNumber>
    </recommendedName>
</protein>
<feature type="transmembrane region" description="Helical" evidence="8">
    <location>
        <begin position="270"/>
        <end position="287"/>
    </location>
</feature>
<dbReference type="CDD" id="cd00082">
    <property type="entry name" value="HisKA"/>
    <property type="match status" value="1"/>
</dbReference>
<comment type="catalytic activity">
    <reaction evidence="1">
        <text>ATP + protein L-histidine = ADP + protein N-phospho-L-histidine.</text>
        <dbReference type="EC" id="2.7.13.3"/>
    </reaction>
</comment>
<keyword evidence="8" id="KW-1133">Transmembrane helix</keyword>
<dbReference type="SMART" id="SM00388">
    <property type="entry name" value="HisKA"/>
    <property type="match status" value="1"/>
</dbReference>
<dbReference type="PANTHER" id="PTHR43711">
    <property type="entry name" value="TWO-COMPONENT HISTIDINE KINASE"/>
    <property type="match status" value="1"/>
</dbReference>
<evidence type="ECO:0000313" key="10">
    <source>
        <dbReference type="EMBL" id="OGK23314.1"/>
    </source>
</evidence>
<sequence length="775" mass="87634">MEGFFSSISFVLILCVILTDLVIAIFVYKNNPHSSTNKLFTLLSLVIPLWLSFNYLSVQPTYLSTSLFWIRLSFLFAMPLSLLFFLLAHTLPSDKILLGEKTMIAIVGATSAVMAIVASPLTISGIEIVNNTPQPVTGLGMVPFSILSTLYSAFAIFVLLKKLRRSSGTEREQIRWIISGIFIMLSLIIGTILVPLLLFKTNVFVSFLPLYTAIFIVMTAYAIIKHKFLDIRALVTRSVAYTILIVIIGFFYAGSIIVIGQYVFGFHQPRSSIVIMTIFAFVIAYFYQPLLREIEKVTDRFFYKNRYDSNVLLAKLSRVMASTLELDELVNLILRVMISEIKIPHGSLLLMKSSHVFWSRSMSHRDEIAVEFNHKDITFLINHVINKSGEGILLYEEILHERIKQIMRSNNISVVFPLVVNKNPIGVMLFPSKSSGDIYSIDDIHLFKILAPEIAVAVKNSLQYDEIKRFSIKLEQRIKEATKNLQDANRKLQELDQMKDDFVSVASHELRTPMTAIKSYLWMALEGKGGALKDKQRYYLDRAYNSTDRLIKLVNDMLNISRIESGRITVEMKKVDLAKLVQEVIDEVKPRAEELGISIRITRRSNKMPNQGSSDLIGVRHDRLKDNIMFSVLADPDKIKEVLFNLIGNSLKFTERDGEIRIDFAKEKDKIITNVKDTGKGIDAKDIPTLFTKFGMVEGSYATNKKASGTGLGLYISKSIIELHNGSINVHSDGIGKGALFTFSLPMYAKSLEKKLTKKFKNKREEGKDIIHSGI</sequence>
<feature type="transmembrane region" description="Helical" evidence="8">
    <location>
        <begin position="176"/>
        <end position="198"/>
    </location>
</feature>
<proteinExistence type="predicted"/>
<evidence type="ECO:0000259" key="9">
    <source>
        <dbReference type="PROSITE" id="PS50109"/>
    </source>
</evidence>
<dbReference type="SUPFAM" id="SSF55874">
    <property type="entry name" value="ATPase domain of HSP90 chaperone/DNA topoisomerase II/histidine kinase"/>
    <property type="match status" value="1"/>
</dbReference>
<evidence type="ECO:0000256" key="4">
    <source>
        <dbReference type="ARBA" id="ARBA00022679"/>
    </source>
</evidence>
<feature type="transmembrane region" description="Helical" evidence="8">
    <location>
        <begin position="138"/>
        <end position="160"/>
    </location>
</feature>
<dbReference type="InterPro" id="IPR036097">
    <property type="entry name" value="HisK_dim/P_sf"/>
</dbReference>
<evidence type="ECO:0000256" key="6">
    <source>
        <dbReference type="ARBA" id="ARBA00023012"/>
    </source>
</evidence>
<keyword evidence="6" id="KW-0902">Two-component regulatory system</keyword>
<evidence type="ECO:0000256" key="3">
    <source>
        <dbReference type="ARBA" id="ARBA00022553"/>
    </source>
</evidence>
<dbReference type="Proteomes" id="UP000177159">
    <property type="component" value="Unassembled WGS sequence"/>
</dbReference>
<dbReference type="InterPro" id="IPR050736">
    <property type="entry name" value="Sensor_HK_Regulatory"/>
</dbReference>
<dbReference type="InterPro" id="IPR003661">
    <property type="entry name" value="HisK_dim/P_dom"/>
</dbReference>
<dbReference type="EC" id="2.7.13.3" evidence="2"/>
<dbReference type="InterPro" id="IPR005467">
    <property type="entry name" value="His_kinase_dom"/>
</dbReference>
<feature type="coiled-coil region" evidence="7">
    <location>
        <begin position="471"/>
        <end position="498"/>
    </location>
</feature>
<dbReference type="EMBL" id="MFZM01000022">
    <property type="protein sequence ID" value="OGK23314.1"/>
    <property type="molecule type" value="Genomic_DNA"/>
</dbReference>
<organism evidence="10 11">
    <name type="scientific">Candidatus Roizmanbacteria bacterium RIFCSPHIGHO2_02_FULL_37_24</name>
    <dbReference type="NCBI Taxonomy" id="1802037"/>
    <lineage>
        <taxon>Bacteria</taxon>
        <taxon>Candidatus Roizmaniibacteriota</taxon>
    </lineage>
</organism>
<dbReference type="SUPFAM" id="SSF47384">
    <property type="entry name" value="Homodimeric domain of signal transducing histidine kinase"/>
    <property type="match status" value="1"/>
</dbReference>
<dbReference type="InterPro" id="IPR031621">
    <property type="entry name" value="HisKA_7TM"/>
</dbReference>
<evidence type="ECO:0000256" key="2">
    <source>
        <dbReference type="ARBA" id="ARBA00012438"/>
    </source>
</evidence>
<feature type="transmembrane region" description="Helical" evidence="8">
    <location>
        <begin position="204"/>
        <end position="224"/>
    </location>
</feature>
<evidence type="ECO:0000256" key="5">
    <source>
        <dbReference type="ARBA" id="ARBA00022777"/>
    </source>
</evidence>
<feature type="transmembrane region" description="Helical" evidence="8">
    <location>
        <begin position="103"/>
        <end position="126"/>
    </location>
</feature>
<dbReference type="Gene3D" id="3.30.565.10">
    <property type="entry name" value="Histidine kinase-like ATPase, C-terminal domain"/>
    <property type="match status" value="1"/>
</dbReference>
<dbReference type="Gene3D" id="1.10.287.130">
    <property type="match status" value="1"/>
</dbReference>
<keyword evidence="3" id="KW-0597">Phosphoprotein</keyword>
<dbReference type="Gene3D" id="3.30.450.40">
    <property type="match status" value="1"/>
</dbReference>
<evidence type="ECO:0000313" key="11">
    <source>
        <dbReference type="Proteomes" id="UP000177159"/>
    </source>
</evidence>
<keyword evidence="4" id="KW-0808">Transferase</keyword>
<keyword evidence="5" id="KW-0418">Kinase</keyword>
<feature type="transmembrane region" description="Helical" evidence="8">
    <location>
        <begin position="6"/>
        <end position="27"/>
    </location>
</feature>
<dbReference type="Pfam" id="PF16927">
    <property type="entry name" value="HisKA_7TM"/>
    <property type="match status" value="1"/>
</dbReference>
<feature type="transmembrane region" description="Helical" evidence="8">
    <location>
        <begin position="239"/>
        <end position="264"/>
    </location>
</feature>
<dbReference type="SUPFAM" id="SSF55781">
    <property type="entry name" value="GAF domain-like"/>
    <property type="match status" value="1"/>
</dbReference>
<keyword evidence="7" id="KW-0175">Coiled coil</keyword>
<name>A0A1F7GX13_9BACT</name>
<dbReference type="Pfam" id="PF00512">
    <property type="entry name" value="HisKA"/>
    <property type="match status" value="1"/>
</dbReference>
<dbReference type="InterPro" id="IPR004358">
    <property type="entry name" value="Sig_transdc_His_kin-like_C"/>
</dbReference>
<comment type="caution">
    <text evidence="10">The sequence shown here is derived from an EMBL/GenBank/DDBJ whole genome shotgun (WGS) entry which is preliminary data.</text>
</comment>
<keyword evidence="8" id="KW-0812">Transmembrane</keyword>
<accession>A0A1F7GX13</accession>
<dbReference type="InterPro" id="IPR003594">
    <property type="entry name" value="HATPase_dom"/>
</dbReference>
<keyword evidence="8" id="KW-0472">Membrane</keyword>
<dbReference type="SMART" id="SM00387">
    <property type="entry name" value="HATPase_c"/>
    <property type="match status" value="1"/>
</dbReference>
<dbReference type="InterPro" id="IPR029016">
    <property type="entry name" value="GAF-like_dom_sf"/>
</dbReference>
<dbReference type="PROSITE" id="PS50109">
    <property type="entry name" value="HIS_KIN"/>
    <property type="match status" value="1"/>
</dbReference>
<dbReference type="FunFam" id="1.10.287.130:FF:000001">
    <property type="entry name" value="Two-component sensor histidine kinase"/>
    <property type="match status" value="1"/>
</dbReference>
<dbReference type="PANTHER" id="PTHR43711:SF1">
    <property type="entry name" value="HISTIDINE KINASE 1"/>
    <property type="match status" value="1"/>
</dbReference>
<evidence type="ECO:0000256" key="1">
    <source>
        <dbReference type="ARBA" id="ARBA00000085"/>
    </source>
</evidence>
<evidence type="ECO:0000256" key="7">
    <source>
        <dbReference type="SAM" id="Coils"/>
    </source>
</evidence>
<feature type="domain" description="Histidine kinase" evidence="9">
    <location>
        <begin position="505"/>
        <end position="749"/>
    </location>
</feature>
<dbReference type="PRINTS" id="PR00344">
    <property type="entry name" value="BCTRLSENSOR"/>
</dbReference>
<reference evidence="10 11" key="1">
    <citation type="journal article" date="2016" name="Nat. Commun.">
        <title>Thousands of microbial genomes shed light on interconnected biogeochemical processes in an aquifer system.</title>
        <authorList>
            <person name="Anantharaman K."/>
            <person name="Brown C.T."/>
            <person name="Hug L.A."/>
            <person name="Sharon I."/>
            <person name="Castelle C.J."/>
            <person name="Probst A.J."/>
            <person name="Thomas B.C."/>
            <person name="Singh A."/>
            <person name="Wilkins M.J."/>
            <person name="Karaoz U."/>
            <person name="Brodie E.L."/>
            <person name="Williams K.H."/>
            <person name="Hubbard S.S."/>
            <person name="Banfield J.F."/>
        </authorList>
    </citation>
    <scope>NUCLEOTIDE SEQUENCE [LARGE SCALE GENOMIC DNA]</scope>
</reference>
<feature type="transmembrane region" description="Helical" evidence="8">
    <location>
        <begin position="68"/>
        <end position="91"/>
    </location>
</feature>
<dbReference type="Pfam" id="PF02518">
    <property type="entry name" value="HATPase_c"/>
    <property type="match status" value="1"/>
</dbReference>
<dbReference type="GO" id="GO:0000155">
    <property type="term" value="F:phosphorelay sensor kinase activity"/>
    <property type="evidence" value="ECO:0007669"/>
    <property type="project" value="InterPro"/>
</dbReference>
<gene>
    <name evidence="10" type="ORF">A3C24_03920</name>
</gene>
<feature type="transmembrane region" description="Helical" evidence="8">
    <location>
        <begin position="39"/>
        <end position="56"/>
    </location>
</feature>
<dbReference type="AlphaFoldDB" id="A0A1F7GX13"/>
<evidence type="ECO:0000256" key="8">
    <source>
        <dbReference type="SAM" id="Phobius"/>
    </source>
</evidence>
<dbReference type="InterPro" id="IPR036890">
    <property type="entry name" value="HATPase_C_sf"/>
</dbReference>